<proteinExistence type="predicted"/>
<accession>A0A0K1QCK6</accession>
<organism evidence="2 3">
    <name type="scientific">Labilithrix luteola</name>
    <dbReference type="NCBI Taxonomy" id="1391654"/>
    <lineage>
        <taxon>Bacteria</taxon>
        <taxon>Pseudomonadati</taxon>
        <taxon>Myxococcota</taxon>
        <taxon>Polyangia</taxon>
        <taxon>Polyangiales</taxon>
        <taxon>Labilitrichaceae</taxon>
        <taxon>Labilithrix</taxon>
    </lineage>
</organism>
<dbReference type="STRING" id="1391654.AKJ09_10142"/>
<dbReference type="KEGG" id="llu:AKJ09_10142"/>
<dbReference type="AlphaFoldDB" id="A0A0K1QCK6"/>
<evidence type="ECO:0000313" key="3">
    <source>
        <dbReference type="Proteomes" id="UP000064967"/>
    </source>
</evidence>
<evidence type="ECO:0000256" key="1">
    <source>
        <dbReference type="SAM" id="MobiDB-lite"/>
    </source>
</evidence>
<sequence>MACSSSSKRGTFTEQDPTETGDAGAGSFITGDGGMGGTCGANPAEDKDYDGDGYTGKNDCNECDPNVNAGAFDVPGNGIDEDCNGTPDDELTACDDGLDIAGTAMEGAKAIGLCKEATDDQMWGVIKAEWVLPDGKTQKQPLSQGILSQFGVNAAQAGGSMLAISSGSARAPGDPGYHEPGDKTGFGGWDKGYTCGTPDGYPKESASCSGSGGGSFDKAHDGAALRVKIRVPSNAKSFKFQQNFFTFEFPDFICSTFNDFFVTMMDPAPSGLPDGNIAFDQDTNPISVNNSLLQVCSAQEAGGKDFSCPLGDSSLSGTGFEGHAATGWLTTTTPVDDVRGKEITLTWAVWDQGDGRLDSTALIDDFTWSVDAADGSKTVATPK</sequence>
<feature type="compositionally biased region" description="Polar residues" evidence="1">
    <location>
        <begin position="1"/>
        <end position="15"/>
    </location>
</feature>
<dbReference type="InterPro" id="IPR049804">
    <property type="entry name" value="Choice_anch_L"/>
</dbReference>
<reference evidence="2 3" key="1">
    <citation type="submission" date="2015-08" db="EMBL/GenBank/DDBJ databases">
        <authorList>
            <person name="Babu N.S."/>
            <person name="Beckwith C.J."/>
            <person name="Beseler K.G."/>
            <person name="Brison A."/>
            <person name="Carone J.V."/>
            <person name="Caskin T.P."/>
            <person name="Diamond M."/>
            <person name="Durham M.E."/>
            <person name="Foxe J.M."/>
            <person name="Go M."/>
            <person name="Henderson B.A."/>
            <person name="Jones I.B."/>
            <person name="McGettigan J.A."/>
            <person name="Micheletti S.J."/>
            <person name="Nasrallah M.E."/>
            <person name="Ortiz D."/>
            <person name="Piller C.R."/>
            <person name="Privatt S.R."/>
            <person name="Schneider S.L."/>
            <person name="Sharp S."/>
            <person name="Smith T.C."/>
            <person name="Stanton J.D."/>
            <person name="Ullery H.E."/>
            <person name="Wilson R.J."/>
            <person name="Serrano M.G."/>
            <person name="Buck G."/>
            <person name="Lee V."/>
            <person name="Wang Y."/>
            <person name="Carvalho R."/>
            <person name="Voegtly L."/>
            <person name="Shi R."/>
            <person name="Duckworth R."/>
            <person name="Johnson A."/>
            <person name="Loviza R."/>
            <person name="Walstead R."/>
            <person name="Shah Z."/>
            <person name="Kiflezghi M."/>
            <person name="Wade K."/>
            <person name="Ball S.L."/>
            <person name="Bradley K.W."/>
            <person name="Asai D.J."/>
            <person name="Bowman C.A."/>
            <person name="Russell D.A."/>
            <person name="Pope W.H."/>
            <person name="Jacobs-Sera D."/>
            <person name="Hendrix R.W."/>
            <person name="Hatfull G.F."/>
        </authorList>
    </citation>
    <scope>NUCLEOTIDE SEQUENCE [LARGE SCALE GENOMIC DNA]</scope>
    <source>
        <strain evidence="2 3">DSM 27648</strain>
    </source>
</reference>
<dbReference type="Proteomes" id="UP000064967">
    <property type="component" value="Chromosome"/>
</dbReference>
<gene>
    <name evidence="2" type="ORF">AKJ09_10142</name>
</gene>
<dbReference type="NCBIfam" id="NF038133">
    <property type="entry name" value="choice_anch_L"/>
    <property type="match status" value="1"/>
</dbReference>
<protein>
    <submittedName>
        <fullName evidence="2">Uncharacterized protein</fullName>
    </submittedName>
</protein>
<keyword evidence="3" id="KW-1185">Reference proteome</keyword>
<name>A0A0K1QCK6_9BACT</name>
<feature type="region of interest" description="Disordered" evidence="1">
    <location>
        <begin position="1"/>
        <end position="55"/>
    </location>
</feature>
<dbReference type="EMBL" id="CP012333">
    <property type="protein sequence ID" value="AKV03479.1"/>
    <property type="molecule type" value="Genomic_DNA"/>
</dbReference>
<evidence type="ECO:0000313" key="2">
    <source>
        <dbReference type="EMBL" id="AKV03479.1"/>
    </source>
</evidence>